<sequence length="322" mass="34089">MSGIFKAGRRAAAHGNDEVEMYREALRAIAALCAQVSTGDLEVRLPRLAGEDEVADVARARHRLNHLLDLTDAFVRESTASLGAASEGRYYRRFLLRGMPGTFRQGAATIDKARVAIQRSAETLDQAADQRRALADEFESAVMSMSEHVAAASTELSASAGSLADSTRATVVAADRSADVIRQLSESSAQIEQIVKLINSVAAQTRLLALNATIEAARAGEAGRGFAIVANEVKQLADKTASATDEISRQVAGIQGQTDEVVGAIGTVLESMRDMESMVDGITVAAEGRRSANGAGRMDDGLSQMAEALQAAVGRFLTVLRQ</sequence>
<dbReference type="PANTHER" id="PTHR32089:SF112">
    <property type="entry name" value="LYSOZYME-LIKE PROTEIN-RELATED"/>
    <property type="match status" value="1"/>
</dbReference>
<evidence type="ECO:0000313" key="6">
    <source>
        <dbReference type="Proteomes" id="UP000653674"/>
    </source>
</evidence>
<dbReference type="Proteomes" id="UP000653674">
    <property type="component" value="Unassembled WGS sequence"/>
</dbReference>
<dbReference type="PANTHER" id="PTHR32089">
    <property type="entry name" value="METHYL-ACCEPTING CHEMOTAXIS PROTEIN MCPB"/>
    <property type="match status" value="1"/>
</dbReference>
<dbReference type="GO" id="GO:0016020">
    <property type="term" value="C:membrane"/>
    <property type="evidence" value="ECO:0007669"/>
    <property type="project" value="InterPro"/>
</dbReference>
<keyword evidence="3" id="KW-0175">Coiled coil</keyword>
<evidence type="ECO:0000256" key="1">
    <source>
        <dbReference type="ARBA" id="ARBA00023224"/>
    </source>
</evidence>
<dbReference type="SMART" id="SM00283">
    <property type="entry name" value="MA"/>
    <property type="match status" value="1"/>
</dbReference>
<dbReference type="SUPFAM" id="SSF58104">
    <property type="entry name" value="Methyl-accepting chemotaxis protein (MCP) signaling domain"/>
    <property type="match status" value="1"/>
</dbReference>
<dbReference type="AlphaFoldDB" id="A0A8J3M008"/>
<evidence type="ECO:0000313" key="5">
    <source>
        <dbReference type="EMBL" id="GIG76596.1"/>
    </source>
</evidence>
<dbReference type="Pfam" id="PF00015">
    <property type="entry name" value="MCPsignal"/>
    <property type="match status" value="1"/>
</dbReference>
<proteinExistence type="predicted"/>
<dbReference type="EMBL" id="BONU01000064">
    <property type="protein sequence ID" value="GIG76596.1"/>
    <property type="molecule type" value="Genomic_DNA"/>
</dbReference>
<gene>
    <name evidence="5" type="ORF">Pfl04_50000</name>
</gene>
<name>A0A8J3M008_9ACTN</name>
<keyword evidence="1 2" id="KW-0807">Transducer</keyword>
<dbReference type="Gene3D" id="1.10.287.950">
    <property type="entry name" value="Methyl-accepting chemotaxis protein"/>
    <property type="match status" value="1"/>
</dbReference>
<feature type="domain" description="Methyl-accepting transducer" evidence="4">
    <location>
        <begin position="106"/>
        <end position="280"/>
    </location>
</feature>
<evidence type="ECO:0000256" key="2">
    <source>
        <dbReference type="PROSITE-ProRule" id="PRU00284"/>
    </source>
</evidence>
<feature type="coiled-coil region" evidence="3">
    <location>
        <begin position="110"/>
        <end position="137"/>
    </location>
</feature>
<dbReference type="PROSITE" id="PS50111">
    <property type="entry name" value="CHEMOTAXIS_TRANSDUC_2"/>
    <property type="match status" value="1"/>
</dbReference>
<organism evidence="5 6">
    <name type="scientific">Planosporangium flavigriseum</name>
    <dbReference type="NCBI Taxonomy" id="373681"/>
    <lineage>
        <taxon>Bacteria</taxon>
        <taxon>Bacillati</taxon>
        <taxon>Actinomycetota</taxon>
        <taxon>Actinomycetes</taxon>
        <taxon>Micromonosporales</taxon>
        <taxon>Micromonosporaceae</taxon>
        <taxon>Planosporangium</taxon>
    </lineage>
</organism>
<dbReference type="GO" id="GO:0007165">
    <property type="term" value="P:signal transduction"/>
    <property type="evidence" value="ECO:0007669"/>
    <property type="project" value="UniProtKB-KW"/>
</dbReference>
<reference evidence="5" key="1">
    <citation type="submission" date="2021-01" db="EMBL/GenBank/DDBJ databases">
        <title>Whole genome shotgun sequence of Planosporangium flavigriseum NBRC 105377.</title>
        <authorList>
            <person name="Komaki H."/>
            <person name="Tamura T."/>
        </authorList>
    </citation>
    <scope>NUCLEOTIDE SEQUENCE</scope>
    <source>
        <strain evidence="5">NBRC 105377</strain>
    </source>
</reference>
<accession>A0A8J3M008</accession>
<keyword evidence="6" id="KW-1185">Reference proteome</keyword>
<evidence type="ECO:0000259" key="4">
    <source>
        <dbReference type="PROSITE" id="PS50111"/>
    </source>
</evidence>
<dbReference type="InterPro" id="IPR004089">
    <property type="entry name" value="MCPsignal_dom"/>
</dbReference>
<protein>
    <recommendedName>
        <fullName evidence="4">Methyl-accepting transducer domain-containing protein</fullName>
    </recommendedName>
</protein>
<comment type="caution">
    <text evidence="5">The sequence shown here is derived from an EMBL/GenBank/DDBJ whole genome shotgun (WGS) entry which is preliminary data.</text>
</comment>
<dbReference type="RefSeq" id="WP_203981625.1">
    <property type="nucleotide sequence ID" value="NZ_BAAAQJ010000018.1"/>
</dbReference>
<evidence type="ECO:0000256" key="3">
    <source>
        <dbReference type="SAM" id="Coils"/>
    </source>
</evidence>